<reference evidence="10 11" key="1">
    <citation type="submission" date="2015-11" db="EMBL/GenBank/DDBJ databases">
        <title>Genomic analysis of 38 Legionella species identifies large and diverse effector repertoires.</title>
        <authorList>
            <person name="Burstein D."/>
            <person name="Amaro F."/>
            <person name="Zusman T."/>
            <person name="Lifshitz Z."/>
            <person name="Cohen O."/>
            <person name="Gilbert J.A."/>
            <person name="Pupko T."/>
            <person name="Shuman H.A."/>
            <person name="Segal G."/>
        </authorList>
    </citation>
    <scope>NUCLEOTIDE SEQUENCE [LARGE SCALE GENOMIC DNA]</scope>
    <source>
        <strain evidence="10 11">WIGA</strain>
    </source>
</reference>
<feature type="region of interest" description="Aspartate" evidence="8">
    <location>
        <begin position="197"/>
        <end position="200"/>
    </location>
</feature>
<feature type="binding site" evidence="8">
    <location>
        <position position="173"/>
    </location>
    <ligand>
        <name>L-aspartate</name>
        <dbReference type="ChEBI" id="CHEBI:29991"/>
    </ligand>
</feature>
<keyword evidence="2 8" id="KW-0963">Cytoplasm</keyword>
<keyword evidence="6 8" id="KW-0648">Protein biosynthesis</keyword>
<dbReference type="Gene3D" id="3.30.1360.30">
    <property type="entry name" value="GAD-like domain"/>
    <property type="match status" value="1"/>
</dbReference>
<keyword evidence="4 8" id="KW-0547">Nucleotide-binding</keyword>
<dbReference type="SUPFAM" id="SSF55261">
    <property type="entry name" value="GAD domain-like"/>
    <property type="match status" value="1"/>
</dbReference>
<dbReference type="SUPFAM" id="SSF50249">
    <property type="entry name" value="Nucleic acid-binding proteins"/>
    <property type="match status" value="1"/>
</dbReference>
<feature type="binding site" evidence="8">
    <location>
        <position position="219"/>
    </location>
    <ligand>
        <name>L-aspartate</name>
        <dbReference type="ChEBI" id="CHEBI:29991"/>
    </ligand>
</feature>
<dbReference type="PRINTS" id="PR01042">
    <property type="entry name" value="TRNASYNTHASP"/>
</dbReference>
<feature type="binding site" evidence="8">
    <location>
        <position position="485"/>
    </location>
    <ligand>
        <name>ATP</name>
        <dbReference type="ChEBI" id="CHEBI:30616"/>
    </ligand>
</feature>
<feature type="binding site" evidence="8">
    <location>
        <position position="451"/>
    </location>
    <ligand>
        <name>L-aspartate</name>
        <dbReference type="ChEBI" id="CHEBI:29991"/>
    </ligand>
</feature>
<evidence type="ECO:0000256" key="3">
    <source>
        <dbReference type="ARBA" id="ARBA00022598"/>
    </source>
</evidence>
<keyword evidence="7 8" id="KW-0030">Aminoacyl-tRNA synthetase</keyword>
<feature type="binding site" evidence="8">
    <location>
        <position position="228"/>
    </location>
    <ligand>
        <name>ATP</name>
        <dbReference type="ChEBI" id="CHEBI:30616"/>
    </ligand>
</feature>
<dbReference type="InterPro" id="IPR004365">
    <property type="entry name" value="NA-bd_OB_tRNA"/>
</dbReference>
<comment type="subcellular location">
    <subcellularLocation>
        <location evidence="8">Cytoplasm</location>
    </subcellularLocation>
</comment>
<comment type="catalytic activity">
    <reaction evidence="8">
        <text>tRNA(Asx) + L-aspartate + ATP = L-aspartyl-tRNA(Asx) + AMP + diphosphate</text>
        <dbReference type="Rhea" id="RHEA:18349"/>
        <dbReference type="Rhea" id="RHEA-COMP:9710"/>
        <dbReference type="Rhea" id="RHEA-COMP:9711"/>
        <dbReference type="ChEBI" id="CHEBI:29991"/>
        <dbReference type="ChEBI" id="CHEBI:30616"/>
        <dbReference type="ChEBI" id="CHEBI:33019"/>
        <dbReference type="ChEBI" id="CHEBI:78442"/>
        <dbReference type="ChEBI" id="CHEBI:78516"/>
        <dbReference type="ChEBI" id="CHEBI:456215"/>
        <dbReference type="EC" id="6.1.1.23"/>
    </reaction>
</comment>
<dbReference type="RefSeq" id="WP_058459874.1">
    <property type="nucleotide sequence ID" value="NZ_CAAAIY010000006.1"/>
</dbReference>
<dbReference type="Pfam" id="PF01336">
    <property type="entry name" value="tRNA_anti-codon"/>
    <property type="match status" value="1"/>
</dbReference>
<evidence type="ECO:0000256" key="7">
    <source>
        <dbReference type="ARBA" id="ARBA00023146"/>
    </source>
</evidence>
<dbReference type="InterPro" id="IPR004115">
    <property type="entry name" value="GAD-like_sf"/>
</dbReference>
<dbReference type="PROSITE" id="PS50862">
    <property type="entry name" value="AA_TRNA_LIGASE_II"/>
    <property type="match status" value="1"/>
</dbReference>
<dbReference type="PANTHER" id="PTHR22594:SF5">
    <property type="entry name" value="ASPARTATE--TRNA LIGASE, MITOCHONDRIAL"/>
    <property type="match status" value="1"/>
</dbReference>
<proteinExistence type="inferred from homology"/>
<dbReference type="CDD" id="cd00777">
    <property type="entry name" value="AspRS_core"/>
    <property type="match status" value="1"/>
</dbReference>
<dbReference type="InterPro" id="IPR047090">
    <property type="entry name" value="AspRS_core"/>
</dbReference>
<dbReference type="Gene3D" id="2.40.50.140">
    <property type="entry name" value="Nucleic acid-binding proteins"/>
    <property type="match status" value="1"/>
</dbReference>
<dbReference type="GO" id="GO:0006422">
    <property type="term" value="P:aspartyl-tRNA aminoacylation"/>
    <property type="evidence" value="ECO:0007669"/>
    <property type="project" value="UniProtKB-UniRule"/>
</dbReference>
<dbReference type="EMBL" id="LNXU01000019">
    <property type="protein sequence ID" value="KTC73626.1"/>
    <property type="molecule type" value="Genomic_DNA"/>
</dbReference>
<feature type="binding site" evidence="8">
    <location>
        <position position="492"/>
    </location>
    <ligand>
        <name>L-aspartate</name>
        <dbReference type="ChEBI" id="CHEBI:29991"/>
    </ligand>
</feature>
<keyword evidence="3 8" id="KW-0436">Ligase</keyword>
<dbReference type="Gene3D" id="3.30.930.10">
    <property type="entry name" value="Bira Bifunctional Protein, Domain 2"/>
    <property type="match status" value="1"/>
</dbReference>
<organism evidence="10 11">
    <name type="scientific">Legionella bozemanae</name>
    <name type="common">Fluoribacter bozemanae</name>
    <dbReference type="NCBI Taxonomy" id="447"/>
    <lineage>
        <taxon>Bacteria</taxon>
        <taxon>Pseudomonadati</taxon>
        <taxon>Pseudomonadota</taxon>
        <taxon>Gammaproteobacteria</taxon>
        <taxon>Legionellales</taxon>
        <taxon>Legionellaceae</taxon>
        <taxon>Legionella</taxon>
    </lineage>
</organism>
<protein>
    <recommendedName>
        <fullName evidence="8">Aspartate--tRNA(Asp/Asn) ligase</fullName>
        <ecNumber evidence="8">6.1.1.23</ecNumber>
    </recommendedName>
    <alternativeName>
        <fullName evidence="8">Aspartyl-tRNA synthetase</fullName>
        <shortName evidence="8">AspRS</shortName>
    </alternativeName>
    <alternativeName>
        <fullName evidence="8">Non-discriminating aspartyl-tRNA synthetase</fullName>
        <shortName evidence="8">ND-AspRS</shortName>
    </alternativeName>
</protein>
<dbReference type="InterPro" id="IPR004524">
    <property type="entry name" value="Asp-tRNA-ligase_1"/>
</dbReference>
<dbReference type="Pfam" id="PF00152">
    <property type="entry name" value="tRNA-synt_2"/>
    <property type="match status" value="1"/>
</dbReference>
<comment type="similarity">
    <text evidence="1 8">Belongs to the class-II aminoacyl-tRNA synthetase family. Type 1 subfamily.</text>
</comment>
<dbReference type="GO" id="GO:0005524">
    <property type="term" value="F:ATP binding"/>
    <property type="evidence" value="ECO:0007669"/>
    <property type="project" value="UniProtKB-UniRule"/>
</dbReference>
<dbReference type="EC" id="6.1.1.23" evidence="8"/>
<feature type="binding site" evidence="8">
    <location>
        <begin position="537"/>
        <end position="540"/>
    </location>
    <ligand>
        <name>ATP</name>
        <dbReference type="ChEBI" id="CHEBI:30616"/>
    </ligand>
</feature>
<feature type="domain" description="Aminoacyl-transfer RNA synthetases class-II family profile" evidence="9">
    <location>
        <begin position="140"/>
        <end position="558"/>
    </location>
</feature>
<evidence type="ECO:0000256" key="5">
    <source>
        <dbReference type="ARBA" id="ARBA00022840"/>
    </source>
</evidence>
<dbReference type="InterPro" id="IPR047089">
    <property type="entry name" value="Asp-tRNA-ligase_1_N"/>
</dbReference>
<dbReference type="CDD" id="cd04317">
    <property type="entry name" value="EcAspRS_like_N"/>
    <property type="match status" value="1"/>
</dbReference>
<evidence type="ECO:0000256" key="4">
    <source>
        <dbReference type="ARBA" id="ARBA00022741"/>
    </source>
</evidence>
<dbReference type="STRING" id="447.Lboz_2272"/>
<comment type="subunit">
    <text evidence="8">Homodimer.</text>
</comment>
<dbReference type="InterPro" id="IPR004364">
    <property type="entry name" value="Aa-tRNA-synt_II"/>
</dbReference>
<dbReference type="GO" id="GO:0050560">
    <property type="term" value="F:aspartate-tRNA(Asn) ligase activity"/>
    <property type="evidence" value="ECO:0007669"/>
    <property type="project" value="UniProtKB-EC"/>
</dbReference>
<evidence type="ECO:0000256" key="2">
    <source>
        <dbReference type="ARBA" id="ARBA00022490"/>
    </source>
</evidence>
<dbReference type="GO" id="GO:0005737">
    <property type="term" value="C:cytoplasm"/>
    <property type="evidence" value="ECO:0007669"/>
    <property type="project" value="UniProtKB-SubCell"/>
</dbReference>
<evidence type="ECO:0000313" key="11">
    <source>
        <dbReference type="Proteomes" id="UP000054695"/>
    </source>
</evidence>
<evidence type="ECO:0000256" key="1">
    <source>
        <dbReference type="ARBA" id="ARBA00006303"/>
    </source>
</evidence>
<dbReference type="OrthoDB" id="9802326at2"/>
<dbReference type="GO" id="GO:0004815">
    <property type="term" value="F:aspartate-tRNA ligase activity"/>
    <property type="evidence" value="ECO:0007669"/>
    <property type="project" value="UniProtKB-UniRule"/>
</dbReference>
<dbReference type="SUPFAM" id="SSF55681">
    <property type="entry name" value="Class II aaRS and biotin synthetases"/>
    <property type="match status" value="1"/>
</dbReference>
<dbReference type="InterPro" id="IPR006195">
    <property type="entry name" value="aa-tRNA-synth_II"/>
</dbReference>
<dbReference type="InterPro" id="IPR045864">
    <property type="entry name" value="aa-tRNA-synth_II/BPL/LPL"/>
</dbReference>
<keyword evidence="5 8" id="KW-0067">ATP-binding</keyword>
<dbReference type="InterPro" id="IPR029351">
    <property type="entry name" value="GAD_dom"/>
</dbReference>
<feature type="site" description="Important for tRNA non-discrimination" evidence="8">
    <location>
        <position position="81"/>
    </location>
</feature>
<evidence type="ECO:0000259" key="9">
    <source>
        <dbReference type="PROSITE" id="PS50862"/>
    </source>
</evidence>
<comment type="function">
    <text evidence="8">Aspartyl-tRNA synthetase with relaxed tRNA specificity since it is able to aspartylate not only its cognate tRNA(Asp) but also tRNA(Asn). Reaction proceeds in two steps: L-aspartate is first activated by ATP to form Asp-AMP and then transferred to the acceptor end of tRNA(Asp/Asn).</text>
</comment>
<dbReference type="PANTHER" id="PTHR22594">
    <property type="entry name" value="ASPARTYL/LYSYL-TRNA SYNTHETASE"/>
    <property type="match status" value="1"/>
</dbReference>
<evidence type="ECO:0000256" key="6">
    <source>
        <dbReference type="ARBA" id="ARBA00022917"/>
    </source>
</evidence>
<dbReference type="GO" id="GO:0003676">
    <property type="term" value="F:nucleic acid binding"/>
    <property type="evidence" value="ECO:0007669"/>
    <property type="project" value="InterPro"/>
</dbReference>
<feature type="site" description="Important for tRNA non-discrimination" evidence="8">
    <location>
        <position position="30"/>
    </location>
</feature>
<dbReference type="HAMAP" id="MF_00044">
    <property type="entry name" value="Asp_tRNA_synth_type1"/>
    <property type="match status" value="1"/>
</dbReference>
<dbReference type="PATRIC" id="fig|447.4.peg.2406"/>
<evidence type="ECO:0000313" key="10">
    <source>
        <dbReference type="EMBL" id="KTC73626.1"/>
    </source>
</evidence>
<comment type="caution">
    <text evidence="10">The sequence shown here is derived from an EMBL/GenBank/DDBJ whole genome shotgun (WGS) entry which is preliminary data.</text>
</comment>
<evidence type="ECO:0000256" key="8">
    <source>
        <dbReference type="HAMAP-Rule" id="MF_00044"/>
    </source>
</evidence>
<dbReference type="Proteomes" id="UP000054695">
    <property type="component" value="Unassembled WGS sequence"/>
</dbReference>
<dbReference type="InterPro" id="IPR012340">
    <property type="entry name" value="NA-bd_OB-fold"/>
</dbReference>
<dbReference type="NCBIfam" id="TIGR00459">
    <property type="entry name" value="aspS_bact"/>
    <property type="match status" value="1"/>
</dbReference>
<sequence>MRTHYCLSVDESSLGKEVTVCGWVHHRRDHGGVIFLDIRDSSGLLQVVYEPENKISFADAEKLRSEFVVRITGIVRKRPDGMINETMATGTVEVVGSKLEILNQSPTPPFLPDDFQVVNEDLRYKYRYIDLRRPSMKYKLVVRHQLNSCIRNYLNQHDFLDIETPMLTKATPEGARDYLVPSRVHPGSFYALPQSPQLFKQLLMISGFDKYYQIVRCFRDEDLRADRQPEFTQLDIEMAFIDEENILSLIEGLLKIVFKQILNVDLPEKLRRMSYAEAMQRFGSDKPDLRNPLELIDVADLVKECDFKVFSTAANDSESRVIALRLPGGCDLSRKDLDDYGRFVGIYGAKGLAYIKVNNLDEGVAGLQSPILKFLSTEAVEAILQRTSAQTGDVIFFGSDKNHIVNESMGALRIKLGHDRKLLKEGWELLWIVDWPMFERDYESNKLNPMHHPFTSPKDLSPENLRANPTLTLAKAYDIVINGYEIGGGSIRIHQSDLQKAVFELLGINEQEAQEKFGFLLDALQYGAPPHGGIALGIDRLAMLLTDSTSIRDVIAFPKTQTASCLLTSAPSPTGNAQLNELGIRLAPTTQTK</sequence>
<accession>A0A0W0RRB2</accession>
<keyword evidence="11" id="KW-1185">Reference proteome</keyword>
<dbReference type="AlphaFoldDB" id="A0A0W0RRB2"/>
<gene>
    <name evidence="8 10" type="primary">aspS</name>
    <name evidence="10" type="ORF">Lboz_2272</name>
</gene>
<dbReference type="NCBIfam" id="NF001750">
    <property type="entry name" value="PRK00476.1"/>
    <property type="match status" value="1"/>
</dbReference>
<feature type="binding site" evidence="8">
    <location>
        <begin position="219"/>
        <end position="221"/>
    </location>
    <ligand>
        <name>ATP</name>
        <dbReference type="ChEBI" id="CHEBI:30616"/>
    </ligand>
</feature>
<name>A0A0W0RRB2_LEGBO</name>
<dbReference type="Pfam" id="PF02938">
    <property type="entry name" value="GAD"/>
    <property type="match status" value="1"/>
</dbReference>
<dbReference type="InterPro" id="IPR002312">
    <property type="entry name" value="Asp/Asn-tRNA-synth_IIb"/>
</dbReference>